<evidence type="ECO:0000259" key="3">
    <source>
        <dbReference type="SMART" id="SM00822"/>
    </source>
</evidence>
<dbReference type="PRINTS" id="PR00081">
    <property type="entry name" value="GDHRDH"/>
</dbReference>
<dbReference type="EMBL" id="CP087164">
    <property type="protein sequence ID" value="UGS39074.1"/>
    <property type="molecule type" value="Genomic_DNA"/>
</dbReference>
<name>A0A9E7C6M6_9ACTN</name>
<dbReference type="Proteomes" id="UP001162834">
    <property type="component" value="Chromosome"/>
</dbReference>
<dbReference type="InterPro" id="IPR020904">
    <property type="entry name" value="Sc_DH/Rdtase_CS"/>
</dbReference>
<dbReference type="KEGG" id="sbae:DSM104329_05506"/>
<sequence length="258" mass="25567">MAPTALITGGGTGIGAAVARRMAADGFSVCVAGRRPEPLEALAAEVGGRAVVADVADPAGPAAAVAGAVERFGRLDALVCCAGTGAGGTVAEQTLERWERVLATNLTGVFLTCRAALPHLVEARGAIVTVASLAGLRAAPASAAYGASKAGAIMLTQCIAVDHGPQGVRANCVCPGWIRTEMADRAMDELGGLRGTGRDGAYELATAPVPARRPGEPDEVAGLVAWLAGPQSTYVNGAVVTVDGGSAVVDAASLAFGP</sequence>
<keyword evidence="2 4" id="KW-0560">Oxidoreductase</keyword>
<dbReference type="InterPro" id="IPR057326">
    <property type="entry name" value="KR_dom"/>
</dbReference>
<dbReference type="GO" id="GO:0030497">
    <property type="term" value="P:fatty acid elongation"/>
    <property type="evidence" value="ECO:0007669"/>
    <property type="project" value="TreeGrafter"/>
</dbReference>
<evidence type="ECO:0000256" key="1">
    <source>
        <dbReference type="ARBA" id="ARBA00006484"/>
    </source>
</evidence>
<keyword evidence="5" id="KW-1185">Reference proteome</keyword>
<evidence type="ECO:0000256" key="2">
    <source>
        <dbReference type="ARBA" id="ARBA00023002"/>
    </source>
</evidence>
<dbReference type="EC" id="1.1.1.385" evidence="4"/>
<dbReference type="FunFam" id="3.40.50.720:FF:000084">
    <property type="entry name" value="Short-chain dehydrogenase reductase"/>
    <property type="match status" value="1"/>
</dbReference>
<dbReference type="PANTHER" id="PTHR42760:SF40">
    <property type="entry name" value="3-OXOACYL-[ACYL-CARRIER-PROTEIN] REDUCTASE, CHLOROPLASTIC"/>
    <property type="match status" value="1"/>
</dbReference>
<dbReference type="SMART" id="SM00822">
    <property type="entry name" value="PKS_KR"/>
    <property type="match status" value="1"/>
</dbReference>
<gene>
    <name evidence="4" type="primary">bacC_14</name>
    <name evidence="4" type="ORF">DSM104329_05506</name>
</gene>
<dbReference type="PRINTS" id="PR00080">
    <property type="entry name" value="SDRFAMILY"/>
</dbReference>
<dbReference type="Pfam" id="PF13561">
    <property type="entry name" value="adh_short_C2"/>
    <property type="match status" value="1"/>
</dbReference>
<dbReference type="RefSeq" id="WP_259313082.1">
    <property type="nucleotide sequence ID" value="NZ_CP087164.1"/>
</dbReference>
<dbReference type="PROSITE" id="PS00061">
    <property type="entry name" value="ADH_SHORT"/>
    <property type="match status" value="1"/>
</dbReference>
<dbReference type="GO" id="GO:0016616">
    <property type="term" value="F:oxidoreductase activity, acting on the CH-OH group of donors, NAD or NADP as acceptor"/>
    <property type="evidence" value="ECO:0007669"/>
    <property type="project" value="UniProtKB-ARBA"/>
</dbReference>
<dbReference type="CDD" id="cd05233">
    <property type="entry name" value="SDR_c"/>
    <property type="match status" value="1"/>
</dbReference>
<evidence type="ECO:0000313" key="4">
    <source>
        <dbReference type="EMBL" id="UGS39074.1"/>
    </source>
</evidence>
<dbReference type="AlphaFoldDB" id="A0A9E7C6M6"/>
<dbReference type="InterPro" id="IPR036291">
    <property type="entry name" value="NAD(P)-bd_dom_sf"/>
</dbReference>
<reference evidence="4" key="1">
    <citation type="journal article" date="2022" name="Int. J. Syst. Evol. Microbiol.">
        <title>Pseudomonas aegrilactucae sp. nov. and Pseudomonas morbosilactucae sp. nov., pathogens causing bacterial rot of lettuce in Japan.</title>
        <authorList>
            <person name="Sawada H."/>
            <person name="Fujikawa T."/>
            <person name="Satou M."/>
        </authorList>
    </citation>
    <scope>NUCLEOTIDE SEQUENCE</scope>
    <source>
        <strain evidence="4">0166_1</strain>
    </source>
</reference>
<proteinExistence type="inferred from homology"/>
<dbReference type="SUPFAM" id="SSF51735">
    <property type="entry name" value="NAD(P)-binding Rossmann-fold domains"/>
    <property type="match status" value="1"/>
</dbReference>
<evidence type="ECO:0000313" key="5">
    <source>
        <dbReference type="Proteomes" id="UP001162834"/>
    </source>
</evidence>
<dbReference type="PANTHER" id="PTHR42760">
    <property type="entry name" value="SHORT-CHAIN DEHYDROGENASES/REDUCTASES FAMILY MEMBER"/>
    <property type="match status" value="1"/>
</dbReference>
<comment type="similarity">
    <text evidence="1">Belongs to the short-chain dehydrogenases/reductases (SDR) family.</text>
</comment>
<accession>A0A9E7C6M6</accession>
<protein>
    <submittedName>
        <fullName evidence="4">Dihydroanticapsin 7-dehydrogenase</fullName>
        <ecNumber evidence="4">1.1.1.385</ecNumber>
    </submittedName>
</protein>
<dbReference type="InterPro" id="IPR002347">
    <property type="entry name" value="SDR_fam"/>
</dbReference>
<organism evidence="4 5">
    <name type="scientific">Capillimicrobium parvum</name>
    <dbReference type="NCBI Taxonomy" id="2884022"/>
    <lineage>
        <taxon>Bacteria</taxon>
        <taxon>Bacillati</taxon>
        <taxon>Actinomycetota</taxon>
        <taxon>Thermoleophilia</taxon>
        <taxon>Solirubrobacterales</taxon>
        <taxon>Capillimicrobiaceae</taxon>
        <taxon>Capillimicrobium</taxon>
    </lineage>
</organism>
<dbReference type="Gene3D" id="3.40.50.720">
    <property type="entry name" value="NAD(P)-binding Rossmann-like Domain"/>
    <property type="match status" value="1"/>
</dbReference>
<feature type="domain" description="Ketoreductase" evidence="3">
    <location>
        <begin position="3"/>
        <end position="180"/>
    </location>
</feature>